<dbReference type="EMBL" id="EU970512">
    <property type="protein sequence ID" value="ACG42630.1"/>
    <property type="molecule type" value="mRNA"/>
</dbReference>
<evidence type="ECO:0000313" key="1">
    <source>
        <dbReference type="EMBL" id="ACG42630.1"/>
    </source>
</evidence>
<protein>
    <submittedName>
        <fullName evidence="1">Uncharacterized protein</fullName>
    </submittedName>
</protein>
<reference evidence="1" key="1">
    <citation type="journal article" date="2009" name="Plant Mol. Biol.">
        <title>Insights into corn genes derived from large-scale cDNA sequencing.</title>
        <authorList>
            <person name="Alexandrov N.N."/>
            <person name="Brover V.V."/>
            <person name="Freidin S."/>
            <person name="Troukhan M.E."/>
            <person name="Tatarinova T.V."/>
            <person name="Zhang H."/>
            <person name="Swaller T.J."/>
            <person name="Lu Y.P."/>
            <person name="Bouck J."/>
            <person name="Flavell R.B."/>
            <person name="Feldmann K.A."/>
        </authorList>
    </citation>
    <scope>NUCLEOTIDE SEQUENCE</scope>
</reference>
<proteinExistence type="evidence at transcript level"/>
<sequence>MIASEFLLLLNSQSSSPRSEPSFSINTGFQRSRALLLRKRS</sequence>
<dbReference type="AlphaFoldDB" id="B6TZU7"/>
<organism evidence="1">
    <name type="scientific">Zea mays</name>
    <name type="common">Maize</name>
    <dbReference type="NCBI Taxonomy" id="4577"/>
    <lineage>
        <taxon>Eukaryota</taxon>
        <taxon>Viridiplantae</taxon>
        <taxon>Streptophyta</taxon>
        <taxon>Embryophyta</taxon>
        <taxon>Tracheophyta</taxon>
        <taxon>Spermatophyta</taxon>
        <taxon>Magnoliopsida</taxon>
        <taxon>Liliopsida</taxon>
        <taxon>Poales</taxon>
        <taxon>Poaceae</taxon>
        <taxon>PACMAD clade</taxon>
        <taxon>Panicoideae</taxon>
        <taxon>Andropogonodae</taxon>
        <taxon>Andropogoneae</taxon>
        <taxon>Tripsacinae</taxon>
        <taxon>Zea</taxon>
    </lineage>
</organism>
<name>B6TZU7_MAIZE</name>
<accession>B6TZU7</accession>